<comment type="caution">
    <text evidence="1">The sequence shown here is derived from an EMBL/GenBank/DDBJ whole genome shotgun (WGS) entry which is preliminary data.</text>
</comment>
<reference evidence="1 2" key="1">
    <citation type="submission" date="2019-06" db="EMBL/GenBank/DDBJ databases">
        <title>Sequencing the genomes of 1000 actinobacteria strains.</title>
        <authorList>
            <person name="Klenk H.-P."/>
        </authorList>
    </citation>
    <scope>NUCLEOTIDE SEQUENCE [LARGE SCALE GENOMIC DNA]</scope>
    <source>
        <strain evidence="1 2">DSM 45928</strain>
    </source>
</reference>
<dbReference type="Proteomes" id="UP000317043">
    <property type="component" value="Unassembled WGS sequence"/>
</dbReference>
<evidence type="ECO:0000313" key="2">
    <source>
        <dbReference type="Proteomes" id="UP000317043"/>
    </source>
</evidence>
<dbReference type="PROSITE" id="PS51257">
    <property type="entry name" value="PROKAR_LIPOPROTEIN"/>
    <property type="match status" value="1"/>
</dbReference>
<gene>
    <name evidence="1" type="ORF">FB566_0741</name>
</gene>
<protein>
    <submittedName>
        <fullName evidence="1">Uncharacterized protein</fullName>
    </submittedName>
</protein>
<proteinExistence type="predicted"/>
<accession>A0A543ARN8</accession>
<name>A0A543ARN8_9ACTN</name>
<sequence>MRRLSTLVIIGVLTVPVLTGCTGEESAASTSTMLERALSRVAYAGETNLSVVFDYSAALAEFTGGEQVAEPPNYRELAGMGAGSIALMGEANEQLGIDLSAAEFAVTVGAPPTQYTLVAGGQDTTTIEERLGEWGWTADGELLTAPTDAAATDPDIGRHVLAMNRVAVSESDLVFGGGDADLSLVDGSTVLMDDERVARVADCLGEVAAAMINTVELWETSPMVGIGVRVPADGGERPRVVVCTSWGSEAEAVAYADRAHTELADGTSLSGRPYSELFDLPEAVTSDGSLASWESGTDLAMTVFIVWSTGALPGIILGCEQFNPAQLEAVGDSC</sequence>
<organism evidence="1 2">
    <name type="scientific">Stackebrandtia endophytica</name>
    <dbReference type="NCBI Taxonomy" id="1496996"/>
    <lineage>
        <taxon>Bacteria</taxon>
        <taxon>Bacillati</taxon>
        <taxon>Actinomycetota</taxon>
        <taxon>Actinomycetes</taxon>
        <taxon>Glycomycetales</taxon>
        <taxon>Glycomycetaceae</taxon>
        <taxon>Stackebrandtia</taxon>
    </lineage>
</organism>
<keyword evidence="2" id="KW-1185">Reference proteome</keyword>
<evidence type="ECO:0000313" key="1">
    <source>
        <dbReference type="EMBL" id="TQL75244.1"/>
    </source>
</evidence>
<dbReference type="RefSeq" id="WP_142034963.1">
    <property type="nucleotide sequence ID" value="NZ_JBHTGS010000001.1"/>
</dbReference>
<dbReference type="AlphaFoldDB" id="A0A543ARN8"/>
<dbReference type="OrthoDB" id="3688255at2"/>
<dbReference type="EMBL" id="VFOW01000001">
    <property type="protein sequence ID" value="TQL75244.1"/>
    <property type="molecule type" value="Genomic_DNA"/>
</dbReference>
<dbReference type="InParanoid" id="A0A543ARN8"/>